<keyword evidence="1" id="KW-0812">Transmembrane</keyword>
<accession>A0A8S1M5T0</accession>
<keyword evidence="1" id="KW-1133">Transmembrane helix</keyword>
<dbReference type="InterPro" id="IPR004277">
    <property type="entry name" value="PSS"/>
</dbReference>
<dbReference type="GO" id="GO:0006659">
    <property type="term" value="P:phosphatidylserine biosynthetic process"/>
    <property type="evidence" value="ECO:0007669"/>
    <property type="project" value="InterPro"/>
</dbReference>
<proteinExistence type="predicted"/>
<feature type="transmembrane region" description="Helical" evidence="1">
    <location>
        <begin position="33"/>
        <end position="52"/>
    </location>
</feature>
<gene>
    <name evidence="2" type="ORF">PPRIM_AZ9-3.1.T0500179</name>
</gene>
<feature type="transmembrane region" description="Helical" evidence="1">
    <location>
        <begin position="64"/>
        <end position="81"/>
    </location>
</feature>
<dbReference type="Proteomes" id="UP000688137">
    <property type="component" value="Unassembled WGS sequence"/>
</dbReference>
<evidence type="ECO:0000313" key="2">
    <source>
        <dbReference type="EMBL" id="CAD8073045.1"/>
    </source>
</evidence>
<keyword evidence="1" id="KW-0472">Membrane</keyword>
<dbReference type="AlphaFoldDB" id="A0A8S1M5T0"/>
<name>A0A8S1M5T0_PARPR</name>
<protein>
    <submittedName>
        <fullName evidence="2">Uncharacterized protein</fullName>
    </submittedName>
</protein>
<keyword evidence="3" id="KW-1185">Reference proteome</keyword>
<evidence type="ECO:0000256" key="1">
    <source>
        <dbReference type="SAM" id="Phobius"/>
    </source>
</evidence>
<organism evidence="2 3">
    <name type="scientific">Paramecium primaurelia</name>
    <dbReference type="NCBI Taxonomy" id="5886"/>
    <lineage>
        <taxon>Eukaryota</taxon>
        <taxon>Sar</taxon>
        <taxon>Alveolata</taxon>
        <taxon>Ciliophora</taxon>
        <taxon>Intramacronucleata</taxon>
        <taxon>Oligohymenophorea</taxon>
        <taxon>Peniculida</taxon>
        <taxon>Parameciidae</taxon>
        <taxon>Paramecium</taxon>
    </lineage>
</organism>
<dbReference type="Pfam" id="PF03034">
    <property type="entry name" value="PSS"/>
    <property type="match status" value="1"/>
</dbReference>
<sequence>MRFQEQILFFISACTLIYFAYENDYDNMKNRYRGIIGCILFICMMGSLRPYNGPIKRFIGYWRFMFWLGVCYNAFLIFLIFQNEIEARQLMKLGDQSLGRSVTLEHQFQENFFLLQVDQESSKISLEND</sequence>
<reference evidence="2" key="1">
    <citation type="submission" date="2021-01" db="EMBL/GenBank/DDBJ databases">
        <authorList>
            <consortium name="Genoscope - CEA"/>
            <person name="William W."/>
        </authorList>
    </citation>
    <scope>NUCLEOTIDE SEQUENCE</scope>
</reference>
<comment type="caution">
    <text evidence="2">The sequence shown here is derived from an EMBL/GenBank/DDBJ whole genome shotgun (WGS) entry which is preliminary data.</text>
</comment>
<feature type="transmembrane region" description="Helical" evidence="1">
    <location>
        <begin position="6"/>
        <end position="21"/>
    </location>
</feature>
<evidence type="ECO:0000313" key="3">
    <source>
        <dbReference type="Proteomes" id="UP000688137"/>
    </source>
</evidence>
<dbReference type="GO" id="GO:0106245">
    <property type="term" value="F:L-serine-phosphatidylethanolamine phosphatidyltransferase activity"/>
    <property type="evidence" value="ECO:0007669"/>
    <property type="project" value="InterPro"/>
</dbReference>
<dbReference type="EMBL" id="CAJJDM010000050">
    <property type="protein sequence ID" value="CAD8073045.1"/>
    <property type="molecule type" value="Genomic_DNA"/>
</dbReference>